<name>A0A4Q0VBD6_CLOTA</name>
<dbReference type="AlphaFoldDB" id="A0A4Q0VBD6"/>
<feature type="transmembrane region" description="Helical" evidence="5">
    <location>
        <begin position="523"/>
        <end position="548"/>
    </location>
</feature>
<comment type="caution">
    <text evidence="7">The sequence shown here is derived from an EMBL/GenBank/DDBJ whole genome shotgun (WGS) entry which is preliminary data.</text>
</comment>
<accession>A0A4Q0VBD6</accession>
<dbReference type="EMBL" id="QMAP01000006">
    <property type="protein sequence ID" value="RXI48647.1"/>
    <property type="molecule type" value="Genomic_DNA"/>
</dbReference>
<organism evidence="7 8">
    <name type="scientific">Clostridium tetani</name>
    <dbReference type="NCBI Taxonomy" id="1513"/>
    <lineage>
        <taxon>Bacteria</taxon>
        <taxon>Bacillati</taxon>
        <taxon>Bacillota</taxon>
        <taxon>Clostridia</taxon>
        <taxon>Eubacteriales</taxon>
        <taxon>Clostridiaceae</taxon>
        <taxon>Clostridium</taxon>
    </lineage>
</organism>
<dbReference type="CDD" id="cd06261">
    <property type="entry name" value="TM_PBP2"/>
    <property type="match status" value="2"/>
</dbReference>
<evidence type="ECO:0000256" key="4">
    <source>
        <dbReference type="ARBA" id="ARBA00023136"/>
    </source>
</evidence>
<dbReference type="GO" id="GO:0055085">
    <property type="term" value="P:transmembrane transport"/>
    <property type="evidence" value="ECO:0007669"/>
    <property type="project" value="InterPro"/>
</dbReference>
<keyword evidence="4 5" id="KW-0472">Membrane</keyword>
<feature type="transmembrane region" description="Helical" evidence="5">
    <location>
        <begin position="77"/>
        <end position="96"/>
    </location>
</feature>
<evidence type="ECO:0000259" key="6">
    <source>
        <dbReference type="PROSITE" id="PS50928"/>
    </source>
</evidence>
<feature type="transmembrane region" description="Helical" evidence="5">
    <location>
        <begin position="197"/>
        <end position="219"/>
    </location>
</feature>
<comment type="similarity">
    <text evidence="5">Belongs to the binding-protein-dependent transport system permease family.</text>
</comment>
<dbReference type="InterPro" id="IPR000515">
    <property type="entry name" value="MetI-like"/>
</dbReference>
<reference evidence="7 8" key="1">
    <citation type="submission" date="2018-06" db="EMBL/GenBank/DDBJ databases">
        <title>Genome conservation of Clostridium tetani.</title>
        <authorList>
            <person name="Bruggemann H."/>
            <person name="Popoff M.R."/>
        </authorList>
    </citation>
    <scope>NUCLEOTIDE SEQUENCE [LARGE SCALE GENOMIC DNA]</scope>
    <source>
        <strain evidence="7 8">2017.061</strain>
    </source>
</reference>
<dbReference type="PANTHER" id="PTHR43496">
    <property type="entry name" value="PROTEIN LPLB"/>
    <property type="match status" value="1"/>
</dbReference>
<feature type="transmembrane region" description="Helical" evidence="5">
    <location>
        <begin position="252"/>
        <end position="272"/>
    </location>
</feature>
<protein>
    <submittedName>
        <fullName evidence="7">Iron ABC transporter permease</fullName>
    </submittedName>
</protein>
<evidence type="ECO:0000256" key="5">
    <source>
        <dbReference type="RuleBase" id="RU363032"/>
    </source>
</evidence>
<dbReference type="PANTHER" id="PTHR43496:SF1">
    <property type="entry name" value="POLYGALACTURONAN_RHAMNOGALACTURONAN TRANSPORT SYSTEM PERMEASE PROTEIN YTEP"/>
    <property type="match status" value="1"/>
</dbReference>
<feature type="transmembrane region" description="Helical" evidence="5">
    <location>
        <begin position="153"/>
        <end position="176"/>
    </location>
</feature>
<keyword evidence="5" id="KW-0813">Transport</keyword>
<gene>
    <name evidence="7" type="ORF">DP130_07925</name>
</gene>
<evidence type="ECO:0000256" key="3">
    <source>
        <dbReference type="ARBA" id="ARBA00022989"/>
    </source>
</evidence>
<dbReference type="RefSeq" id="WP_129028874.1">
    <property type="nucleotide sequence ID" value="NZ_AP026804.1"/>
</dbReference>
<dbReference type="Gene3D" id="1.10.3720.10">
    <property type="entry name" value="MetI-like"/>
    <property type="match status" value="2"/>
</dbReference>
<feature type="transmembrane region" description="Helical" evidence="5">
    <location>
        <begin position="20"/>
        <end position="41"/>
    </location>
</feature>
<dbReference type="GO" id="GO:0005886">
    <property type="term" value="C:plasma membrane"/>
    <property type="evidence" value="ECO:0007669"/>
    <property type="project" value="UniProtKB-SubCell"/>
</dbReference>
<evidence type="ECO:0000313" key="7">
    <source>
        <dbReference type="EMBL" id="RXI48647.1"/>
    </source>
</evidence>
<comment type="subcellular location">
    <subcellularLocation>
        <location evidence="5">Cell membrane</location>
        <topology evidence="5">Multi-pass membrane protein</topology>
    </subcellularLocation>
    <subcellularLocation>
        <location evidence="1">Membrane</location>
        <topology evidence="1">Multi-pass membrane protein</topology>
    </subcellularLocation>
</comment>
<feature type="domain" description="ABC transmembrane type-1" evidence="6">
    <location>
        <begin position="73"/>
        <end position="273"/>
    </location>
</feature>
<dbReference type="PROSITE" id="PS50928">
    <property type="entry name" value="ABC_TM1"/>
    <property type="match status" value="2"/>
</dbReference>
<sequence>MNSKLRTRIDEAKKIVRDPILLCTIIFVMISLFLFIIWPIYGVLKESFVSDSGILTLEYYRQIFAQTETKIVLKNTLILGGFVSTIATIVGFLFAYAEAYIKLKFKKLFKILTILPIISPPFALAMSFIMLFGQRGFVTHSLLGIKDANIYGFWGLASVQILTFFPVAYLVLAGLLKQIDPSYEEAARNMGASRTHIFRTITLPLLKPGIANAFLLVFIQSVADFGNAMVIGGNYTTLATKTYLQAMGNYDIKGGTALATVLLSISILMFVLQKYWVGNKSYVTVTGKPSRQRDYISEKSITVPIETICYIICLFIMILYILIPYGSFVNLWGIDYTPTLKHYKYIKDLGVKALVDTTKLSLIAMPITGVMGMVIAFLIVRKRFLGRQTVEFVSMLSMAVPGTVIGMGYILAYNKKPLILTGTSAIIIIAFIFRSMPVGIRSGIASLQQIDPGIEEAAQDLGANSIKVFTSVTIPLIKSAFFSGLVYSFVRSMTAVSAVIFLVSANYNLLTVTIMSQVDVGRIGVAAGFSTLLILIVIVVVGIMNFLLSKIGITTSTREG</sequence>
<dbReference type="SUPFAM" id="SSF161098">
    <property type="entry name" value="MetI-like"/>
    <property type="match status" value="2"/>
</dbReference>
<keyword evidence="3 5" id="KW-1133">Transmembrane helix</keyword>
<evidence type="ECO:0000313" key="8">
    <source>
        <dbReference type="Proteomes" id="UP000290921"/>
    </source>
</evidence>
<dbReference type="Pfam" id="PF00528">
    <property type="entry name" value="BPD_transp_1"/>
    <property type="match status" value="2"/>
</dbReference>
<feature type="transmembrane region" description="Helical" evidence="5">
    <location>
        <begin position="392"/>
        <end position="412"/>
    </location>
</feature>
<dbReference type="Proteomes" id="UP000290921">
    <property type="component" value="Unassembled WGS sequence"/>
</dbReference>
<evidence type="ECO:0000256" key="2">
    <source>
        <dbReference type="ARBA" id="ARBA00022692"/>
    </source>
</evidence>
<proteinExistence type="inferred from homology"/>
<keyword evidence="2 5" id="KW-0812">Transmembrane</keyword>
<dbReference type="InterPro" id="IPR035906">
    <property type="entry name" value="MetI-like_sf"/>
</dbReference>
<feature type="transmembrane region" description="Helical" evidence="5">
    <location>
        <begin position="301"/>
        <end position="323"/>
    </location>
</feature>
<feature type="transmembrane region" description="Helical" evidence="5">
    <location>
        <begin position="360"/>
        <end position="380"/>
    </location>
</feature>
<evidence type="ECO:0000256" key="1">
    <source>
        <dbReference type="ARBA" id="ARBA00004141"/>
    </source>
</evidence>
<feature type="domain" description="ABC transmembrane type-1" evidence="6">
    <location>
        <begin position="354"/>
        <end position="544"/>
    </location>
</feature>
<feature type="transmembrane region" description="Helical" evidence="5">
    <location>
        <begin position="108"/>
        <end position="133"/>
    </location>
</feature>
<feature type="transmembrane region" description="Helical" evidence="5">
    <location>
        <begin position="418"/>
        <end position="436"/>
    </location>
</feature>